<keyword evidence="3" id="KW-1185">Reference proteome</keyword>
<evidence type="ECO:0000313" key="3">
    <source>
        <dbReference type="Proteomes" id="UP000326757"/>
    </source>
</evidence>
<feature type="region of interest" description="Disordered" evidence="1">
    <location>
        <begin position="14"/>
        <end position="44"/>
    </location>
</feature>
<organism evidence="2 3">
    <name type="scientific">Monilinia laxa</name>
    <name type="common">Brown rot fungus</name>
    <name type="synonym">Sclerotinia laxa</name>
    <dbReference type="NCBI Taxonomy" id="61186"/>
    <lineage>
        <taxon>Eukaryota</taxon>
        <taxon>Fungi</taxon>
        <taxon>Dikarya</taxon>
        <taxon>Ascomycota</taxon>
        <taxon>Pezizomycotina</taxon>
        <taxon>Leotiomycetes</taxon>
        <taxon>Helotiales</taxon>
        <taxon>Sclerotiniaceae</taxon>
        <taxon>Monilinia</taxon>
    </lineage>
</organism>
<evidence type="ECO:0000313" key="2">
    <source>
        <dbReference type="EMBL" id="KAB8295908.1"/>
    </source>
</evidence>
<dbReference type="Pfam" id="PF06966">
    <property type="entry name" value="DUF1295"/>
    <property type="match status" value="1"/>
</dbReference>
<feature type="region of interest" description="Disordered" evidence="1">
    <location>
        <begin position="172"/>
        <end position="224"/>
    </location>
</feature>
<comment type="caution">
    <text evidence="2">The sequence shown here is derived from an EMBL/GenBank/DDBJ whole genome shotgun (WGS) entry which is preliminary data.</text>
</comment>
<dbReference type="AlphaFoldDB" id="A0A5N6K172"/>
<accession>A0A5N6K172</accession>
<dbReference type="InterPro" id="IPR010721">
    <property type="entry name" value="UstE-like"/>
</dbReference>
<dbReference type="PANTHER" id="PTHR32251:SF17">
    <property type="entry name" value="STEROID 5-ALPHA REDUCTASE C-TERMINAL DOMAIN-CONTAINING PROTEIN"/>
    <property type="match status" value="1"/>
</dbReference>
<dbReference type="Proteomes" id="UP000326757">
    <property type="component" value="Unassembled WGS sequence"/>
</dbReference>
<feature type="compositionally biased region" description="Basic and acidic residues" evidence="1">
    <location>
        <begin position="202"/>
        <end position="224"/>
    </location>
</feature>
<name>A0A5N6K172_MONLA</name>
<dbReference type="GO" id="GO:0016020">
    <property type="term" value="C:membrane"/>
    <property type="evidence" value="ECO:0007669"/>
    <property type="project" value="TreeGrafter"/>
</dbReference>
<protein>
    <submittedName>
        <fullName evidence="2">Uncharacterized protein</fullName>
    </submittedName>
</protein>
<feature type="compositionally biased region" description="Basic and acidic residues" evidence="1">
    <location>
        <begin position="33"/>
        <end position="44"/>
    </location>
</feature>
<proteinExistence type="predicted"/>
<gene>
    <name evidence="2" type="ORF">EYC80_008729</name>
</gene>
<sequence length="224" mass="24340">MTLTQALLQQTNFRSPFLRTPANPGPGRGRRVCHPDGRGDPERAGAERALLRSEWELDVFERRGLEFGVAGGEGAGCWGRAGECFGAGFGLSSSRLFTKNAGSNALNWRQVVLSAAVGIWATRLGSYLFARILSDGHDSRFDEIKKSPPKFLGAFRRAGNLGIPLLSTRARSQRAAPPVTSHAPHTDAHGHLGAPPLYRRPQLRDSSRPTEIHLVGREEAKGAR</sequence>
<dbReference type="PANTHER" id="PTHR32251">
    <property type="entry name" value="3-OXO-5-ALPHA-STEROID 4-DEHYDROGENASE"/>
    <property type="match status" value="1"/>
</dbReference>
<dbReference type="OrthoDB" id="201504at2759"/>
<dbReference type="EMBL" id="VIGI01000009">
    <property type="protein sequence ID" value="KAB8295908.1"/>
    <property type="molecule type" value="Genomic_DNA"/>
</dbReference>
<evidence type="ECO:0000256" key="1">
    <source>
        <dbReference type="SAM" id="MobiDB-lite"/>
    </source>
</evidence>
<reference evidence="2 3" key="1">
    <citation type="submission" date="2019-06" db="EMBL/GenBank/DDBJ databases">
        <title>Genome Sequence of the Brown Rot Fungal Pathogen Monilinia laxa.</title>
        <authorList>
            <person name="De Miccolis Angelini R.M."/>
            <person name="Landi L."/>
            <person name="Abate D."/>
            <person name="Pollastro S."/>
            <person name="Romanazzi G."/>
            <person name="Faretra F."/>
        </authorList>
    </citation>
    <scope>NUCLEOTIDE SEQUENCE [LARGE SCALE GENOMIC DNA]</scope>
    <source>
        <strain evidence="2 3">Mlax316</strain>
    </source>
</reference>